<organism evidence="4">
    <name type="scientific">uncultured Eubacteriales bacterium</name>
    <dbReference type="NCBI Taxonomy" id="172733"/>
    <lineage>
        <taxon>Bacteria</taxon>
        <taxon>Bacillati</taxon>
        <taxon>Bacillota</taxon>
        <taxon>Clostridia</taxon>
        <taxon>Eubacteriales</taxon>
        <taxon>environmental samples</taxon>
    </lineage>
</organism>
<keyword evidence="4" id="KW-0012">Acyltransferase</keyword>
<keyword evidence="2" id="KW-0749">Sporulation</keyword>
<dbReference type="EMBL" id="FLUN01000001">
    <property type="protein sequence ID" value="SBV97267.1"/>
    <property type="molecule type" value="Genomic_DNA"/>
</dbReference>
<dbReference type="AlphaFoldDB" id="A0A212JCU1"/>
<gene>
    <name evidence="4" type="primary">tgl</name>
    <name evidence="4" type="ORF">KL86CLO1_10888</name>
</gene>
<sequence length="281" mass="31619">MILISGSPLQINDLAGEYAENSVERQVLEQMAGSTATYRYDSLDQLKFELTLRGRIVDAAVALNRSGLNFAAFHKSRCNPDYWERTDNGGFLLKSDVKPSDAIRDIFMNGNLYATECATAMVIVYYGALLEVYSEEVFNRLFSSIYLMDWHELDPLLSEVGTPRQVADILLGDRCYFRNPEVSPLTPELQGENVIVLPNGLFYGHGLGIAPADYFIRVLNANRMEGATQSAYFMENYAARPDFKRLEAAGRVPARQSPAQQPSTQRTSALRWRPFPPPIMR</sequence>
<dbReference type="Pfam" id="PF20085">
    <property type="entry name" value="TGL"/>
    <property type="match status" value="1"/>
</dbReference>
<feature type="region of interest" description="Disordered" evidence="3">
    <location>
        <begin position="251"/>
        <end position="281"/>
    </location>
</feature>
<dbReference type="InterPro" id="IPR020916">
    <property type="entry name" value="Gln_gamma-glutamylTfrase_bac"/>
</dbReference>
<dbReference type="NCBIfam" id="NF002869">
    <property type="entry name" value="PRK03187.1"/>
    <property type="match status" value="1"/>
</dbReference>
<accession>A0A212JCU1</accession>
<evidence type="ECO:0000256" key="2">
    <source>
        <dbReference type="ARBA" id="ARBA00022969"/>
    </source>
</evidence>
<name>A0A212JCU1_9FIRM</name>
<evidence type="ECO:0000256" key="3">
    <source>
        <dbReference type="SAM" id="MobiDB-lite"/>
    </source>
</evidence>
<evidence type="ECO:0000313" key="4">
    <source>
        <dbReference type="EMBL" id="SBV97267.1"/>
    </source>
</evidence>
<dbReference type="EC" id="2.3.2.13" evidence="4"/>
<dbReference type="HAMAP" id="MF_00727">
    <property type="entry name" value="Tgl"/>
    <property type="match status" value="1"/>
</dbReference>
<protein>
    <submittedName>
        <fullName evidence="4">Protein-glutamine gamma-glutamyltransferase</fullName>
        <ecNumber evidence="4">2.3.2.13</ecNumber>
    </submittedName>
</protein>
<dbReference type="GO" id="GO:0003810">
    <property type="term" value="F:protein-glutamine gamma-glutamyltransferase activity"/>
    <property type="evidence" value="ECO:0007669"/>
    <property type="project" value="UniProtKB-EC"/>
</dbReference>
<reference evidence="4" key="1">
    <citation type="submission" date="2016-04" db="EMBL/GenBank/DDBJ databases">
        <authorList>
            <person name="Evans L.H."/>
            <person name="Alamgir A."/>
            <person name="Owens N."/>
            <person name="Weber N.D."/>
            <person name="Virtaneva K."/>
            <person name="Barbian K."/>
            <person name="Babar A."/>
            <person name="Rosenke K."/>
        </authorList>
    </citation>
    <scope>NUCLEOTIDE SEQUENCE</scope>
    <source>
        <strain evidence="4">86</strain>
    </source>
</reference>
<dbReference type="GO" id="GO:0030435">
    <property type="term" value="P:sporulation resulting in formation of a cellular spore"/>
    <property type="evidence" value="ECO:0007669"/>
    <property type="project" value="UniProtKB-KW"/>
</dbReference>
<evidence type="ECO:0000256" key="1">
    <source>
        <dbReference type="ARBA" id="ARBA00022679"/>
    </source>
</evidence>
<keyword evidence="1 4" id="KW-0808">Transferase</keyword>
<feature type="compositionally biased region" description="Polar residues" evidence="3">
    <location>
        <begin position="257"/>
        <end position="268"/>
    </location>
</feature>
<proteinExistence type="inferred from homology"/>